<dbReference type="GO" id="GO:0005634">
    <property type="term" value="C:nucleus"/>
    <property type="evidence" value="ECO:0007669"/>
    <property type="project" value="TreeGrafter"/>
</dbReference>
<evidence type="ECO:0000256" key="2">
    <source>
        <dbReference type="SAM" id="MobiDB-lite"/>
    </source>
</evidence>
<feature type="compositionally biased region" description="Polar residues" evidence="2">
    <location>
        <begin position="179"/>
        <end position="191"/>
    </location>
</feature>
<evidence type="ECO:0000256" key="1">
    <source>
        <dbReference type="ARBA" id="ARBA00008209"/>
    </source>
</evidence>
<feature type="compositionally biased region" description="Basic and acidic residues" evidence="2">
    <location>
        <begin position="169"/>
        <end position="178"/>
    </location>
</feature>
<dbReference type="PANTHER" id="PTHR10300:SF14">
    <property type="entry name" value="PROTEIN SARAH"/>
    <property type="match status" value="1"/>
</dbReference>
<feature type="region of interest" description="Disordered" evidence="2">
    <location>
        <begin position="244"/>
        <end position="267"/>
    </location>
</feature>
<dbReference type="GO" id="GO:0003676">
    <property type="term" value="F:nucleic acid binding"/>
    <property type="evidence" value="ECO:0007669"/>
    <property type="project" value="InterPro"/>
</dbReference>
<dbReference type="SUPFAM" id="SSF54928">
    <property type="entry name" value="RNA-binding domain, RBD"/>
    <property type="match status" value="1"/>
</dbReference>
<gene>
    <name evidence="3" type="ORF">HK100_010660</name>
</gene>
<feature type="compositionally biased region" description="Basic and acidic residues" evidence="2">
    <location>
        <begin position="294"/>
        <end position="309"/>
    </location>
</feature>
<feature type="region of interest" description="Disordered" evidence="2">
    <location>
        <begin position="169"/>
        <end position="199"/>
    </location>
</feature>
<name>A0AAD5T328_9FUNG</name>
<dbReference type="EMBL" id="JADGJH010000597">
    <property type="protein sequence ID" value="KAJ3125680.1"/>
    <property type="molecule type" value="Genomic_DNA"/>
</dbReference>
<dbReference type="Gene3D" id="3.30.70.330">
    <property type="match status" value="1"/>
</dbReference>
<evidence type="ECO:0008006" key="5">
    <source>
        <dbReference type="Google" id="ProtNLM"/>
    </source>
</evidence>
<dbReference type="AlphaFoldDB" id="A0AAD5T328"/>
<accession>A0AAD5T328</accession>
<dbReference type="GO" id="GO:0008597">
    <property type="term" value="F:calcium-dependent protein serine/threonine phosphatase regulator activity"/>
    <property type="evidence" value="ECO:0007669"/>
    <property type="project" value="TreeGrafter"/>
</dbReference>
<proteinExistence type="inferred from homology"/>
<dbReference type="InterPro" id="IPR012677">
    <property type="entry name" value="Nucleotide-bd_a/b_plait_sf"/>
</dbReference>
<organism evidence="3 4">
    <name type="scientific">Physocladia obscura</name>
    <dbReference type="NCBI Taxonomy" id="109957"/>
    <lineage>
        <taxon>Eukaryota</taxon>
        <taxon>Fungi</taxon>
        <taxon>Fungi incertae sedis</taxon>
        <taxon>Chytridiomycota</taxon>
        <taxon>Chytridiomycota incertae sedis</taxon>
        <taxon>Chytridiomycetes</taxon>
        <taxon>Chytridiales</taxon>
        <taxon>Chytriomycetaceae</taxon>
        <taxon>Physocladia</taxon>
    </lineage>
</organism>
<evidence type="ECO:0000313" key="3">
    <source>
        <dbReference type="EMBL" id="KAJ3125680.1"/>
    </source>
</evidence>
<dbReference type="GO" id="GO:0019722">
    <property type="term" value="P:calcium-mediated signaling"/>
    <property type="evidence" value="ECO:0007669"/>
    <property type="project" value="InterPro"/>
</dbReference>
<comment type="similarity">
    <text evidence="1">Belongs to the RCAN family.</text>
</comment>
<reference evidence="3" key="1">
    <citation type="submission" date="2020-05" db="EMBL/GenBank/DDBJ databases">
        <title>Phylogenomic resolution of chytrid fungi.</title>
        <authorList>
            <person name="Stajich J.E."/>
            <person name="Amses K."/>
            <person name="Simmons R."/>
            <person name="Seto K."/>
            <person name="Myers J."/>
            <person name="Bonds A."/>
            <person name="Quandt C.A."/>
            <person name="Barry K."/>
            <person name="Liu P."/>
            <person name="Grigoriev I."/>
            <person name="Longcore J.E."/>
            <person name="James T.Y."/>
        </authorList>
    </citation>
    <scope>NUCLEOTIDE SEQUENCE</scope>
    <source>
        <strain evidence="3">JEL0513</strain>
    </source>
</reference>
<dbReference type="InterPro" id="IPR006931">
    <property type="entry name" value="Calcipressin"/>
</dbReference>
<dbReference type="Pfam" id="PF04847">
    <property type="entry name" value="Calcipressin"/>
    <property type="match status" value="1"/>
</dbReference>
<evidence type="ECO:0000313" key="4">
    <source>
        <dbReference type="Proteomes" id="UP001211907"/>
    </source>
</evidence>
<keyword evidence="4" id="KW-1185">Reference proteome</keyword>
<protein>
    <recommendedName>
        <fullName evidence="5">Calcipressin</fullName>
    </recommendedName>
</protein>
<dbReference type="InterPro" id="IPR035979">
    <property type="entry name" value="RBD_domain_sf"/>
</dbReference>
<dbReference type="Proteomes" id="UP001211907">
    <property type="component" value="Unassembled WGS sequence"/>
</dbReference>
<feature type="region of interest" description="Disordered" evidence="2">
    <location>
        <begin position="281"/>
        <end position="335"/>
    </location>
</feature>
<dbReference type="PANTHER" id="PTHR10300">
    <property type="entry name" value="CALCIPRESSIN"/>
    <property type="match status" value="1"/>
</dbReference>
<comment type="caution">
    <text evidence="3">The sequence shown here is derived from an EMBL/GenBank/DDBJ whole genome shotgun (WGS) entry which is preliminary data.</text>
</comment>
<feature type="compositionally biased region" description="Basic and acidic residues" evidence="2">
    <location>
        <begin position="244"/>
        <end position="263"/>
    </location>
</feature>
<sequence length="335" mass="37356">MDLAQNESSNRTNSLLFTNLHHSVFDDSGKAQLRNLIEQHGHIVRFIPITAFFRFFVVFHNVNEATHVKQHLNGTIFLGSKELKVYYGENTDINSIGSTPNAASFLQVPALERNFLLSPPGSPPVGWVQTTEAQPSPGGHHEAMLYALARLHEENNDFILDSHTKSMDSIDSMQESRDSFTSTNTSKTSDSGGSGNDLTMEIAKSHGYHAGRRTKHVLTFDAPLQARQKEEDMEWQTALPLVVVEDHDIHEEENSDEESRSNREGSSLSLAASISCFNMNVSHDSDSDSDSDSDDRRNNAFRSSSRDGQRTPIPRTQLPNAMAIPRTSMPPMFQQ</sequence>
<dbReference type="GO" id="GO:0005737">
    <property type="term" value="C:cytoplasm"/>
    <property type="evidence" value="ECO:0007669"/>
    <property type="project" value="TreeGrafter"/>
</dbReference>